<feature type="chain" id="PRO_5047512454" evidence="1">
    <location>
        <begin position="24"/>
        <end position="195"/>
    </location>
</feature>
<evidence type="ECO:0000256" key="1">
    <source>
        <dbReference type="SAM" id="SignalP"/>
    </source>
</evidence>
<evidence type="ECO:0000313" key="2">
    <source>
        <dbReference type="Proteomes" id="UP000695000"/>
    </source>
</evidence>
<evidence type="ECO:0000313" key="3">
    <source>
        <dbReference type="RefSeq" id="XP_017782938.1"/>
    </source>
</evidence>
<keyword evidence="1" id="KW-0732">Signal</keyword>
<dbReference type="GeneID" id="108567149"/>
<dbReference type="RefSeq" id="XP_017782938.1">
    <property type="nucleotide sequence ID" value="XM_017927449.1"/>
</dbReference>
<gene>
    <name evidence="3" type="primary">LOC108567149</name>
</gene>
<accession>A0ABM1N7Y8</accession>
<sequence>MRSAVLVIVGAIVCISMLPFSMQAAIDVGSDPDIGIPKESDEMQMEKRDWNRNLHSWGKRAWQNLQGGWGKRDLWGPSSSFPLYVTEKRAWQNLQGGWGKRFAPEDEYAMKQLATLLEQEDQGIQGDAPYADYAQITEMDANDDEKRAWKNLNNAGWGKRSEWGNFRGSWGKRDPAWTNLKGIWGKRSPSERRSQ</sequence>
<name>A0ABM1N7Y8_NICVS</name>
<feature type="signal peptide" evidence="1">
    <location>
        <begin position="1"/>
        <end position="23"/>
    </location>
</feature>
<keyword evidence="2" id="KW-1185">Reference proteome</keyword>
<organism evidence="2 3">
    <name type="scientific">Nicrophorus vespilloides</name>
    <name type="common">Boreal carrion beetle</name>
    <dbReference type="NCBI Taxonomy" id="110193"/>
    <lineage>
        <taxon>Eukaryota</taxon>
        <taxon>Metazoa</taxon>
        <taxon>Ecdysozoa</taxon>
        <taxon>Arthropoda</taxon>
        <taxon>Hexapoda</taxon>
        <taxon>Insecta</taxon>
        <taxon>Pterygota</taxon>
        <taxon>Neoptera</taxon>
        <taxon>Endopterygota</taxon>
        <taxon>Coleoptera</taxon>
        <taxon>Polyphaga</taxon>
        <taxon>Staphyliniformia</taxon>
        <taxon>Silphidae</taxon>
        <taxon>Nicrophorinae</taxon>
        <taxon>Nicrophorus</taxon>
    </lineage>
</organism>
<dbReference type="Proteomes" id="UP000695000">
    <property type="component" value="Unplaced"/>
</dbReference>
<reference evidence="3" key="1">
    <citation type="submission" date="2025-08" db="UniProtKB">
        <authorList>
            <consortium name="RefSeq"/>
        </authorList>
    </citation>
    <scope>IDENTIFICATION</scope>
    <source>
        <tissue evidence="3">Whole Larva</tissue>
    </source>
</reference>
<proteinExistence type="predicted"/>
<protein>
    <submittedName>
        <fullName evidence="3">Allatostatins MIP</fullName>
    </submittedName>
</protein>